<protein>
    <recommendedName>
        <fullName evidence="4">Type VII secretion system-associated protein</fullName>
    </recommendedName>
</protein>
<feature type="coiled-coil region" evidence="1">
    <location>
        <begin position="100"/>
        <end position="127"/>
    </location>
</feature>
<comment type="caution">
    <text evidence="2">The sequence shown here is derived from an EMBL/GenBank/DDBJ whole genome shotgun (WGS) entry which is preliminary data.</text>
</comment>
<dbReference type="RefSeq" id="WP_344271535.1">
    <property type="nucleotide sequence ID" value="NZ_BAAAKV010000009.1"/>
</dbReference>
<evidence type="ECO:0000256" key="1">
    <source>
        <dbReference type="SAM" id="Coils"/>
    </source>
</evidence>
<accession>A0ABN1UNP8</accession>
<reference evidence="2 3" key="1">
    <citation type="journal article" date="2019" name="Int. J. Syst. Evol. Microbiol.">
        <title>The Global Catalogue of Microorganisms (GCM) 10K type strain sequencing project: providing services to taxonomists for standard genome sequencing and annotation.</title>
        <authorList>
            <consortium name="The Broad Institute Genomics Platform"/>
            <consortium name="The Broad Institute Genome Sequencing Center for Infectious Disease"/>
            <person name="Wu L."/>
            <person name="Ma J."/>
        </authorList>
    </citation>
    <scope>NUCLEOTIDE SEQUENCE [LARGE SCALE GENOMIC DNA]</scope>
    <source>
        <strain evidence="2 3">JCM 12696</strain>
    </source>
</reference>
<keyword evidence="3" id="KW-1185">Reference proteome</keyword>
<proteinExistence type="predicted"/>
<evidence type="ECO:0000313" key="3">
    <source>
        <dbReference type="Proteomes" id="UP001501371"/>
    </source>
</evidence>
<evidence type="ECO:0008006" key="4">
    <source>
        <dbReference type="Google" id="ProtNLM"/>
    </source>
</evidence>
<evidence type="ECO:0000313" key="2">
    <source>
        <dbReference type="EMBL" id="GAA1158462.1"/>
    </source>
</evidence>
<organism evidence="2 3">
    <name type="scientific">Streptomyces hebeiensis</name>
    <dbReference type="NCBI Taxonomy" id="229486"/>
    <lineage>
        <taxon>Bacteria</taxon>
        <taxon>Bacillati</taxon>
        <taxon>Actinomycetota</taxon>
        <taxon>Actinomycetes</taxon>
        <taxon>Kitasatosporales</taxon>
        <taxon>Streptomycetaceae</taxon>
        <taxon>Streptomyces</taxon>
    </lineage>
</organism>
<sequence length="163" mass="17922">MAENGPTLNLNKAWLQDFLTNDVGEFLTKVKKMREDDGEIPAIPNLQGGEDGANKAIGFRDGQKTPLAIGTMALDKEGRTNGGYLIKSLSALVDQVDEILKLQVELFEEIEDNLEDTIEEIFKTQEDNLGKIDGKKIVNFFEGVDDVLSESGGGSKDKDEDED</sequence>
<dbReference type="NCBIfam" id="NF033533">
    <property type="entry name" value="lone7_assoc_B"/>
    <property type="match status" value="1"/>
</dbReference>
<gene>
    <name evidence="2" type="ORF">GCM10009654_13210</name>
</gene>
<name>A0ABN1UNP8_9ACTN</name>
<dbReference type="EMBL" id="BAAAKV010000009">
    <property type="protein sequence ID" value="GAA1158462.1"/>
    <property type="molecule type" value="Genomic_DNA"/>
</dbReference>
<dbReference type="InterPro" id="IPR049801">
    <property type="entry name" value="T7SS_assoc-like"/>
</dbReference>
<keyword evidence="1" id="KW-0175">Coiled coil</keyword>
<dbReference type="Proteomes" id="UP001501371">
    <property type="component" value="Unassembled WGS sequence"/>
</dbReference>